<dbReference type="Proteomes" id="UP000276133">
    <property type="component" value="Unassembled WGS sequence"/>
</dbReference>
<proteinExistence type="predicted"/>
<dbReference type="EMBL" id="REGN01003176">
    <property type="protein sequence ID" value="RNA24055.1"/>
    <property type="molecule type" value="Genomic_DNA"/>
</dbReference>
<name>A0A3M7RL51_BRAPC</name>
<organism evidence="1 2">
    <name type="scientific">Brachionus plicatilis</name>
    <name type="common">Marine rotifer</name>
    <name type="synonym">Brachionus muelleri</name>
    <dbReference type="NCBI Taxonomy" id="10195"/>
    <lineage>
        <taxon>Eukaryota</taxon>
        <taxon>Metazoa</taxon>
        <taxon>Spiralia</taxon>
        <taxon>Gnathifera</taxon>
        <taxon>Rotifera</taxon>
        <taxon>Eurotatoria</taxon>
        <taxon>Monogononta</taxon>
        <taxon>Pseudotrocha</taxon>
        <taxon>Ploima</taxon>
        <taxon>Brachionidae</taxon>
        <taxon>Brachionus</taxon>
    </lineage>
</organism>
<comment type="caution">
    <text evidence="1">The sequence shown here is derived from an EMBL/GenBank/DDBJ whole genome shotgun (WGS) entry which is preliminary data.</text>
</comment>
<gene>
    <name evidence="1" type="ORF">BpHYR1_018136</name>
</gene>
<protein>
    <submittedName>
        <fullName evidence="1">Uncharacterized protein</fullName>
    </submittedName>
</protein>
<reference evidence="1 2" key="1">
    <citation type="journal article" date="2018" name="Sci. Rep.">
        <title>Genomic signatures of local adaptation to the degree of environmental predictability in rotifers.</title>
        <authorList>
            <person name="Franch-Gras L."/>
            <person name="Hahn C."/>
            <person name="Garcia-Roger E.M."/>
            <person name="Carmona M.J."/>
            <person name="Serra M."/>
            <person name="Gomez A."/>
        </authorList>
    </citation>
    <scope>NUCLEOTIDE SEQUENCE [LARGE SCALE GENOMIC DNA]</scope>
    <source>
        <strain evidence="1">HYR1</strain>
    </source>
</reference>
<evidence type="ECO:0000313" key="1">
    <source>
        <dbReference type="EMBL" id="RNA24055.1"/>
    </source>
</evidence>
<evidence type="ECO:0000313" key="2">
    <source>
        <dbReference type="Proteomes" id="UP000276133"/>
    </source>
</evidence>
<accession>A0A3M7RL51</accession>
<keyword evidence="2" id="KW-1185">Reference proteome</keyword>
<sequence>MEYQPKLLSFTSLNSCFQIPGC</sequence>
<dbReference type="AlphaFoldDB" id="A0A3M7RL51"/>